<dbReference type="AlphaFoldDB" id="A0A1E7FDD9"/>
<accession>A0A1E7FDD9</accession>
<dbReference type="KEGG" id="fcy:FRACYDRAFT_238749"/>
<dbReference type="EMBL" id="KV784358">
    <property type="protein sequence ID" value="OEU16161.1"/>
    <property type="molecule type" value="Genomic_DNA"/>
</dbReference>
<protein>
    <submittedName>
        <fullName evidence="1">Uncharacterized protein</fullName>
    </submittedName>
</protein>
<dbReference type="InParanoid" id="A0A1E7FDD9"/>
<evidence type="ECO:0000313" key="2">
    <source>
        <dbReference type="Proteomes" id="UP000095751"/>
    </source>
</evidence>
<dbReference type="Proteomes" id="UP000095751">
    <property type="component" value="Unassembled WGS sequence"/>
</dbReference>
<reference evidence="1 2" key="1">
    <citation type="submission" date="2016-09" db="EMBL/GenBank/DDBJ databases">
        <title>Extensive genetic diversity and differential bi-allelic expression allows diatom success in the polar Southern Ocean.</title>
        <authorList>
            <consortium name="DOE Joint Genome Institute"/>
            <person name="Mock T."/>
            <person name="Otillar R.P."/>
            <person name="Strauss J."/>
            <person name="Dupont C."/>
            <person name="Frickenhaus S."/>
            <person name="Maumus F."/>
            <person name="Mcmullan M."/>
            <person name="Sanges R."/>
            <person name="Schmutz J."/>
            <person name="Toseland A."/>
            <person name="Valas R."/>
            <person name="Veluchamy A."/>
            <person name="Ward B.J."/>
            <person name="Allen A."/>
            <person name="Barry K."/>
            <person name="Falciatore A."/>
            <person name="Ferrante M."/>
            <person name="Fortunato A.E."/>
            <person name="Gloeckner G."/>
            <person name="Gruber A."/>
            <person name="Hipkin R."/>
            <person name="Janech M."/>
            <person name="Kroth P."/>
            <person name="Leese F."/>
            <person name="Lindquist E."/>
            <person name="Lyon B.R."/>
            <person name="Martin J."/>
            <person name="Mayer C."/>
            <person name="Parker M."/>
            <person name="Quesneville H."/>
            <person name="Raymond J."/>
            <person name="Uhlig C."/>
            <person name="Valentin K.U."/>
            <person name="Worden A.Z."/>
            <person name="Armbrust E.V."/>
            <person name="Bowler C."/>
            <person name="Green B."/>
            <person name="Moulton V."/>
            <person name="Van Oosterhout C."/>
            <person name="Grigoriev I."/>
        </authorList>
    </citation>
    <scope>NUCLEOTIDE SEQUENCE [LARGE SCALE GENOMIC DNA]</scope>
    <source>
        <strain evidence="1 2">CCMP1102</strain>
    </source>
</reference>
<proteinExistence type="predicted"/>
<gene>
    <name evidence="1" type="ORF">FRACYDRAFT_238749</name>
</gene>
<sequence>MVDICDHQYTGSTINFAEATDFAEDPIKDIGSASSIIGAELYDACLMIYSSISEASSLGVLETLNDHICPSNSLLKYEDIFLKVQNMGEYRKDRKVLSFIIILTVSLLRCDY</sequence>
<organism evidence="1 2">
    <name type="scientific">Fragilariopsis cylindrus CCMP1102</name>
    <dbReference type="NCBI Taxonomy" id="635003"/>
    <lineage>
        <taxon>Eukaryota</taxon>
        <taxon>Sar</taxon>
        <taxon>Stramenopiles</taxon>
        <taxon>Ochrophyta</taxon>
        <taxon>Bacillariophyta</taxon>
        <taxon>Bacillariophyceae</taxon>
        <taxon>Bacillariophycidae</taxon>
        <taxon>Bacillariales</taxon>
        <taxon>Bacillariaceae</taxon>
        <taxon>Fragilariopsis</taxon>
    </lineage>
</organism>
<evidence type="ECO:0000313" key="1">
    <source>
        <dbReference type="EMBL" id="OEU16161.1"/>
    </source>
</evidence>
<keyword evidence="2" id="KW-1185">Reference proteome</keyword>
<name>A0A1E7FDD9_9STRA</name>